<dbReference type="AlphaFoldDB" id="X1BRD6"/>
<organism evidence="1">
    <name type="scientific">marine sediment metagenome</name>
    <dbReference type="NCBI Taxonomy" id="412755"/>
    <lineage>
        <taxon>unclassified sequences</taxon>
        <taxon>metagenomes</taxon>
        <taxon>ecological metagenomes</taxon>
    </lineage>
</organism>
<proteinExistence type="predicted"/>
<dbReference type="Gene3D" id="3.40.50.720">
    <property type="entry name" value="NAD(P)-binding Rossmann-like Domain"/>
    <property type="match status" value="1"/>
</dbReference>
<name>X1BRD6_9ZZZZ</name>
<evidence type="ECO:0000313" key="1">
    <source>
        <dbReference type="EMBL" id="GAG74726.1"/>
    </source>
</evidence>
<dbReference type="EMBL" id="BART01018331">
    <property type="protein sequence ID" value="GAG74726.1"/>
    <property type="molecule type" value="Genomic_DNA"/>
</dbReference>
<protein>
    <submittedName>
        <fullName evidence="1">Uncharacterized protein</fullName>
    </submittedName>
</protein>
<accession>X1BRD6</accession>
<dbReference type="InterPro" id="IPR036291">
    <property type="entry name" value="NAD(P)-bd_dom_sf"/>
</dbReference>
<feature type="non-terminal residue" evidence="1">
    <location>
        <position position="100"/>
    </location>
</feature>
<reference evidence="1" key="1">
    <citation type="journal article" date="2014" name="Front. Microbiol.">
        <title>High frequency of phylogenetically diverse reductive dehalogenase-homologous genes in deep subseafloor sedimentary metagenomes.</title>
        <authorList>
            <person name="Kawai M."/>
            <person name="Futagami T."/>
            <person name="Toyoda A."/>
            <person name="Takaki Y."/>
            <person name="Nishi S."/>
            <person name="Hori S."/>
            <person name="Arai W."/>
            <person name="Tsubouchi T."/>
            <person name="Morono Y."/>
            <person name="Uchiyama I."/>
            <person name="Ito T."/>
            <person name="Fujiyama A."/>
            <person name="Inagaki F."/>
            <person name="Takami H."/>
        </authorList>
    </citation>
    <scope>NUCLEOTIDE SEQUENCE</scope>
    <source>
        <strain evidence="1">Expedition CK06-06</strain>
    </source>
</reference>
<comment type="caution">
    <text evidence="1">The sequence shown here is derived from an EMBL/GenBank/DDBJ whole genome shotgun (WGS) entry which is preliminary data.</text>
</comment>
<gene>
    <name evidence="1" type="ORF">S01H4_34617</name>
</gene>
<sequence length="100" mass="11208">MIGISGIGVVGNALVKTFEKKNIEIVKYDKYKNGGIGDIKDLLKCKIIFLCLPTLFSFEDNEYDKRAILDNCTYLKNNEYKGIVVIKSTVEPGTTRQLAD</sequence>
<dbReference type="SUPFAM" id="SSF51735">
    <property type="entry name" value="NAD(P)-binding Rossmann-fold domains"/>
    <property type="match status" value="1"/>
</dbReference>